<name>A0AAE5TVJ7_9HYPH</name>
<evidence type="ECO:0000313" key="1">
    <source>
        <dbReference type="EMBL" id="QAS78763.1"/>
    </source>
</evidence>
<dbReference type="Proteomes" id="UP000220927">
    <property type="component" value="Chromosome"/>
</dbReference>
<dbReference type="AlphaFoldDB" id="A0AAE5TVJ7"/>
<evidence type="ECO:0000313" key="2">
    <source>
        <dbReference type="Proteomes" id="UP000220927"/>
    </source>
</evidence>
<sequence>MLGTKLIIVFGISGVGKTTTCAEYAQSREGVVHFSASNLLRLHRDTAGTRSIDDVMGGQILLIDSVRACRTVTSAKLMLLDAHSLLIADGKDFVIPVDIIAAMEPNGLIFVEAAAEVISRRRTSRGDRGNSISDEITRLQAVALQAVKEYSKSLECPLYIVDADQRVDFARAMEGLS</sequence>
<dbReference type="Gene3D" id="3.40.50.300">
    <property type="entry name" value="P-loop containing nucleotide triphosphate hydrolases"/>
    <property type="match status" value="1"/>
</dbReference>
<dbReference type="SUPFAM" id="SSF52540">
    <property type="entry name" value="P-loop containing nucleoside triphosphate hydrolases"/>
    <property type="match status" value="1"/>
</dbReference>
<keyword evidence="2" id="KW-1185">Reference proteome</keyword>
<gene>
    <name evidence="1" type="ORF">CO657_12125</name>
</gene>
<dbReference type="RefSeq" id="WP_054183369.1">
    <property type="nucleotide sequence ID" value="NZ_CP034998.1"/>
</dbReference>
<dbReference type="EMBL" id="CP034998">
    <property type="protein sequence ID" value="QAS78763.1"/>
    <property type="molecule type" value="Genomic_DNA"/>
</dbReference>
<accession>A0AAE5TVJ7</accession>
<dbReference type="KEGG" id="rad:CO657_12125"/>
<dbReference type="InterPro" id="IPR027417">
    <property type="entry name" value="P-loop_NTPase"/>
</dbReference>
<protein>
    <submittedName>
        <fullName evidence="1">AAA family ATPase</fullName>
    </submittedName>
</protein>
<reference evidence="1 2" key="1">
    <citation type="submission" date="2019-01" db="EMBL/GenBank/DDBJ databases">
        <title>Genomic insights into the origins and evolution of symbiotic genes in the Phaseolus vulgaris microsymbionts.</title>
        <authorList>
            <person name="Tong W."/>
        </authorList>
    </citation>
    <scope>NUCLEOTIDE SEQUENCE [LARGE SCALE GENOMIC DNA]</scope>
    <source>
        <strain evidence="1 2">FH23</strain>
    </source>
</reference>
<proteinExistence type="predicted"/>
<organism evidence="1 2">
    <name type="scientific">Rhizobium acidisoli</name>
    <dbReference type="NCBI Taxonomy" id="1538158"/>
    <lineage>
        <taxon>Bacteria</taxon>
        <taxon>Pseudomonadati</taxon>
        <taxon>Pseudomonadota</taxon>
        <taxon>Alphaproteobacteria</taxon>
        <taxon>Hyphomicrobiales</taxon>
        <taxon>Rhizobiaceae</taxon>
        <taxon>Rhizobium/Agrobacterium group</taxon>
        <taxon>Rhizobium</taxon>
    </lineage>
</organism>
<dbReference type="Pfam" id="PF13207">
    <property type="entry name" value="AAA_17"/>
    <property type="match status" value="1"/>
</dbReference>